<feature type="region of interest" description="Disordered" evidence="1">
    <location>
        <begin position="1"/>
        <end position="25"/>
    </location>
</feature>
<reference evidence="2 3" key="1">
    <citation type="journal article" date="2010" name="Nature">
        <title>The Ectocarpus genome and the independent evolution of multicellularity in brown algae.</title>
        <authorList>
            <person name="Cock J.M."/>
            <person name="Sterck L."/>
            <person name="Rouze P."/>
            <person name="Scornet D."/>
            <person name="Allen A.E."/>
            <person name="Amoutzias G."/>
            <person name="Anthouard V."/>
            <person name="Artiguenave F."/>
            <person name="Aury J.M."/>
            <person name="Badger J.H."/>
            <person name="Beszteri B."/>
            <person name="Billiau K."/>
            <person name="Bonnet E."/>
            <person name="Bothwell J.H."/>
            <person name="Bowler C."/>
            <person name="Boyen C."/>
            <person name="Brownlee C."/>
            <person name="Carrano C.J."/>
            <person name="Charrier B."/>
            <person name="Cho G.Y."/>
            <person name="Coelho S.M."/>
            <person name="Collen J."/>
            <person name="Corre E."/>
            <person name="Da Silva C."/>
            <person name="Delage L."/>
            <person name="Delaroque N."/>
            <person name="Dittami S.M."/>
            <person name="Doulbeau S."/>
            <person name="Elias M."/>
            <person name="Farnham G."/>
            <person name="Gachon C.M."/>
            <person name="Gschloessl B."/>
            <person name="Heesch S."/>
            <person name="Jabbari K."/>
            <person name="Jubin C."/>
            <person name="Kawai H."/>
            <person name="Kimura K."/>
            <person name="Kloareg B."/>
            <person name="Kupper F.C."/>
            <person name="Lang D."/>
            <person name="Le Bail A."/>
            <person name="Leblanc C."/>
            <person name="Lerouge P."/>
            <person name="Lohr M."/>
            <person name="Lopez P.J."/>
            <person name="Martens C."/>
            <person name="Maumus F."/>
            <person name="Michel G."/>
            <person name="Miranda-Saavedra D."/>
            <person name="Morales J."/>
            <person name="Moreau H."/>
            <person name="Motomura T."/>
            <person name="Nagasato C."/>
            <person name="Napoli C.A."/>
            <person name="Nelson D.R."/>
            <person name="Nyvall-Collen P."/>
            <person name="Peters A.F."/>
            <person name="Pommier C."/>
            <person name="Potin P."/>
            <person name="Poulain J."/>
            <person name="Quesneville H."/>
            <person name="Read B."/>
            <person name="Rensing S.A."/>
            <person name="Ritter A."/>
            <person name="Rousvoal S."/>
            <person name="Samanta M."/>
            <person name="Samson G."/>
            <person name="Schroeder D.C."/>
            <person name="Segurens B."/>
            <person name="Strittmatter M."/>
            <person name="Tonon T."/>
            <person name="Tregear J.W."/>
            <person name="Valentin K."/>
            <person name="von Dassow P."/>
            <person name="Yamagishi T."/>
            <person name="Van de Peer Y."/>
            <person name="Wincker P."/>
        </authorList>
    </citation>
    <scope>NUCLEOTIDE SEQUENCE [LARGE SCALE GENOMIC DNA]</scope>
    <source>
        <strain evidence="3">Ec32 / CCAP1310/4</strain>
    </source>
</reference>
<evidence type="ECO:0000256" key="1">
    <source>
        <dbReference type="SAM" id="MobiDB-lite"/>
    </source>
</evidence>
<dbReference type="InParanoid" id="D7FHS5"/>
<sequence>MAPDKAPLDHQSAQGAQPKTPEAEVPAWTVAPAKRQKPTAADVPQAHRTGAPAVRHTASWDLFNPSTEDFVLLDTPCF</sequence>
<evidence type="ECO:0000313" key="2">
    <source>
        <dbReference type="EMBL" id="CBJ28630.1"/>
    </source>
</evidence>
<protein>
    <submittedName>
        <fullName evidence="2">Uncharacterized protein</fullName>
    </submittedName>
</protein>
<organism evidence="2 3">
    <name type="scientific">Ectocarpus siliculosus</name>
    <name type="common">Brown alga</name>
    <name type="synonym">Conferva siliculosa</name>
    <dbReference type="NCBI Taxonomy" id="2880"/>
    <lineage>
        <taxon>Eukaryota</taxon>
        <taxon>Sar</taxon>
        <taxon>Stramenopiles</taxon>
        <taxon>Ochrophyta</taxon>
        <taxon>PX clade</taxon>
        <taxon>Phaeophyceae</taxon>
        <taxon>Ectocarpales</taxon>
        <taxon>Ectocarpaceae</taxon>
        <taxon>Ectocarpus</taxon>
    </lineage>
</organism>
<name>D7FHS5_ECTSI</name>
<dbReference type="OrthoDB" id="10297790at2759"/>
<gene>
    <name evidence="2" type="ORF">Esi_0110_0067</name>
</gene>
<accession>D7FHS5</accession>
<dbReference type="EMBL" id="FN649760">
    <property type="protein sequence ID" value="CBJ28630.1"/>
    <property type="molecule type" value="Genomic_DNA"/>
</dbReference>
<dbReference type="Proteomes" id="UP000002630">
    <property type="component" value="Unassembled WGS sequence"/>
</dbReference>
<proteinExistence type="predicted"/>
<keyword evidence="3" id="KW-1185">Reference proteome</keyword>
<evidence type="ECO:0000313" key="3">
    <source>
        <dbReference type="Proteomes" id="UP000002630"/>
    </source>
</evidence>
<dbReference type="AlphaFoldDB" id="D7FHS5"/>